<dbReference type="RefSeq" id="WP_066666160.1">
    <property type="nucleotide sequence ID" value="NZ_LYVF01000013.1"/>
</dbReference>
<protein>
    <recommendedName>
        <fullName evidence="9">NADH:quinone oxidoreductase/Mrp antiporter transmembrane domain-containing protein</fullName>
    </recommendedName>
</protein>
<evidence type="ECO:0000256" key="8">
    <source>
        <dbReference type="SAM" id="Phobius"/>
    </source>
</evidence>
<evidence type="ECO:0000256" key="4">
    <source>
        <dbReference type="ARBA" id="ARBA00022989"/>
    </source>
</evidence>
<dbReference type="PANTHER" id="PTHR42682:SF5">
    <property type="entry name" value="HYDROGENASE-4 COMPONENT F"/>
    <property type="match status" value="1"/>
</dbReference>
<dbReference type="PANTHER" id="PTHR42682">
    <property type="entry name" value="HYDROGENASE-4 COMPONENT F"/>
    <property type="match status" value="1"/>
</dbReference>
<feature type="transmembrane region" description="Helical" evidence="8">
    <location>
        <begin position="401"/>
        <end position="420"/>
    </location>
</feature>
<feature type="transmembrane region" description="Helical" evidence="8">
    <location>
        <begin position="105"/>
        <end position="128"/>
    </location>
</feature>
<feature type="transmembrane region" description="Helical" evidence="8">
    <location>
        <begin position="360"/>
        <end position="381"/>
    </location>
</feature>
<evidence type="ECO:0000256" key="2">
    <source>
        <dbReference type="ARBA" id="ARBA00022475"/>
    </source>
</evidence>
<gene>
    <name evidence="10" type="ORF">A6M21_03120</name>
</gene>
<reference evidence="10 11" key="1">
    <citation type="submission" date="2016-04" db="EMBL/GenBank/DDBJ databases">
        <authorList>
            <person name="Evans L.H."/>
            <person name="Alamgir A."/>
            <person name="Owens N."/>
            <person name="Weber N.D."/>
            <person name="Virtaneva K."/>
            <person name="Barbian K."/>
            <person name="Babar A."/>
            <person name="Rosenke K."/>
        </authorList>
    </citation>
    <scope>NUCLEOTIDE SEQUENCE [LARGE SCALE GENOMIC DNA]</scope>
    <source>
        <strain evidence="10 11">LMa1</strain>
    </source>
</reference>
<evidence type="ECO:0000256" key="5">
    <source>
        <dbReference type="ARBA" id="ARBA00023002"/>
    </source>
</evidence>
<dbReference type="OrthoDB" id="9807568at2"/>
<keyword evidence="5" id="KW-0560">Oxidoreductase</keyword>
<dbReference type="STRING" id="1838280.A6M21_03120"/>
<proteinExistence type="predicted"/>
<evidence type="ECO:0000256" key="7">
    <source>
        <dbReference type="RuleBase" id="RU000320"/>
    </source>
</evidence>
<evidence type="ECO:0000313" key="11">
    <source>
        <dbReference type="Proteomes" id="UP000078532"/>
    </source>
</evidence>
<dbReference type="GO" id="GO:0016491">
    <property type="term" value="F:oxidoreductase activity"/>
    <property type="evidence" value="ECO:0007669"/>
    <property type="project" value="UniProtKB-KW"/>
</dbReference>
<dbReference type="GO" id="GO:0005886">
    <property type="term" value="C:plasma membrane"/>
    <property type="evidence" value="ECO:0007669"/>
    <property type="project" value="UniProtKB-SubCell"/>
</dbReference>
<feature type="transmembrane region" description="Helical" evidence="8">
    <location>
        <begin position="22"/>
        <end position="43"/>
    </location>
</feature>
<dbReference type="Pfam" id="PF00361">
    <property type="entry name" value="Proton_antipo_M"/>
    <property type="match status" value="1"/>
</dbReference>
<evidence type="ECO:0000256" key="6">
    <source>
        <dbReference type="ARBA" id="ARBA00023136"/>
    </source>
</evidence>
<keyword evidence="11" id="KW-1185">Reference proteome</keyword>
<sequence length="480" mass="51570">MAELILLMPLAASGISICTDKFLAGLTALVQALTLAFSLVLAWRVAQYGPLNYGWFYIDAVGALFLLTVAVVSCTAAIYSAGYVRSAHDGAPITGASLRRYYVQFNLFTFAMLLIPLLGNLGLVWIALELTTLTSVFLVGFEYTGRATEAAWKYLIISFVGAMLGLWGLVLLYYCTVHAPAAYQGLEWAHLYRLAGSLNPQTMKIVLLLCLIGYGTRAGLAPMHTWLPDAHGEAPSPVSALLSGAKTTVSFYVVLRFYFIAVRSLGATAQHLMLFFGLLSVLIAAAFILQQQDYKRMLAYSTVEHMGIAGLGAAFGTPLAIYGMLFHLFNHAVTKSNLFYAAGNVLLKYRTREILRVKGLLKSLPLTGVVFLVAVLAIAGLPPSGIFVSELTVLTAGFRTYPGAAVALLALLAVVFFGLVRSMYQMVFGPPGGDVPEMGISNWNNLAMALSLLLIILPGLIALPLLHPLLNAAAAVFAGR</sequence>
<keyword evidence="4 8" id="KW-1133">Transmembrane helix</keyword>
<evidence type="ECO:0000256" key="1">
    <source>
        <dbReference type="ARBA" id="ARBA00004651"/>
    </source>
</evidence>
<feature type="domain" description="NADH:quinone oxidoreductase/Mrp antiporter transmembrane" evidence="9">
    <location>
        <begin position="120"/>
        <end position="409"/>
    </location>
</feature>
<dbReference type="EMBL" id="LYVF01000013">
    <property type="protein sequence ID" value="OAT86431.1"/>
    <property type="molecule type" value="Genomic_DNA"/>
</dbReference>
<dbReference type="Proteomes" id="UP000078532">
    <property type="component" value="Unassembled WGS sequence"/>
</dbReference>
<accession>A0A1B7LIY4</accession>
<feature type="transmembrane region" description="Helical" evidence="8">
    <location>
        <begin position="309"/>
        <end position="329"/>
    </location>
</feature>
<feature type="transmembrane region" description="Helical" evidence="8">
    <location>
        <begin position="446"/>
        <end position="466"/>
    </location>
</feature>
<evidence type="ECO:0000313" key="10">
    <source>
        <dbReference type="EMBL" id="OAT86431.1"/>
    </source>
</evidence>
<feature type="transmembrane region" description="Helical" evidence="8">
    <location>
        <begin position="55"/>
        <end position="84"/>
    </location>
</feature>
<keyword evidence="3 7" id="KW-0812">Transmembrane</keyword>
<comment type="caution">
    <text evidence="10">The sequence shown here is derived from an EMBL/GenBank/DDBJ whole genome shotgun (WGS) entry which is preliminary data.</text>
</comment>
<dbReference type="InterPro" id="IPR001750">
    <property type="entry name" value="ND/Mrp_TM"/>
</dbReference>
<evidence type="ECO:0000259" key="9">
    <source>
        <dbReference type="Pfam" id="PF00361"/>
    </source>
</evidence>
<keyword evidence="6 8" id="KW-0472">Membrane</keyword>
<dbReference type="AlphaFoldDB" id="A0A1B7LIY4"/>
<name>A0A1B7LIY4_9FIRM</name>
<evidence type="ECO:0000256" key="3">
    <source>
        <dbReference type="ARBA" id="ARBA00022692"/>
    </source>
</evidence>
<keyword evidence="2" id="KW-1003">Cell membrane</keyword>
<dbReference type="InterPro" id="IPR052175">
    <property type="entry name" value="ComplexI-like_HydComp"/>
</dbReference>
<feature type="transmembrane region" description="Helical" evidence="8">
    <location>
        <begin position="205"/>
        <end position="226"/>
    </location>
</feature>
<feature type="transmembrane region" description="Helical" evidence="8">
    <location>
        <begin position="271"/>
        <end position="289"/>
    </location>
</feature>
<feature type="transmembrane region" description="Helical" evidence="8">
    <location>
        <begin position="238"/>
        <end position="259"/>
    </location>
</feature>
<comment type="subcellular location">
    <subcellularLocation>
        <location evidence="1">Cell membrane</location>
        <topology evidence="1">Multi-pass membrane protein</topology>
    </subcellularLocation>
    <subcellularLocation>
        <location evidence="7">Membrane</location>
        <topology evidence="7">Multi-pass membrane protein</topology>
    </subcellularLocation>
</comment>
<feature type="transmembrane region" description="Helical" evidence="8">
    <location>
        <begin position="151"/>
        <end position="174"/>
    </location>
</feature>
<organism evidence="10 11">
    <name type="scientific">Desulfotomaculum copahuensis</name>
    <dbReference type="NCBI Taxonomy" id="1838280"/>
    <lineage>
        <taxon>Bacteria</taxon>
        <taxon>Bacillati</taxon>
        <taxon>Bacillota</taxon>
        <taxon>Clostridia</taxon>
        <taxon>Eubacteriales</taxon>
        <taxon>Desulfotomaculaceae</taxon>
        <taxon>Desulfotomaculum</taxon>
    </lineage>
</organism>